<comment type="caution">
    <text evidence="1">The sequence shown here is derived from an EMBL/GenBank/DDBJ whole genome shotgun (WGS) entry which is preliminary data.</text>
</comment>
<dbReference type="AlphaFoldDB" id="A0A6G1BSB3"/>
<dbReference type="EMBL" id="SPHZ02000011">
    <property type="protein sequence ID" value="KAF0890627.1"/>
    <property type="molecule type" value="Genomic_DNA"/>
</dbReference>
<proteinExistence type="predicted"/>
<gene>
    <name evidence="1" type="ORF">E2562_003823</name>
</gene>
<protein>
    <submittedName>
        <fullName evidence="1">Uncharacterized protein</fullName>
    </submittedName>
</protein>
<accession>A0A6G1BSB3</accession>
<name>A0A6G1BSB3_9ORYZ</name>
<reference evidence="1 2" key="1">
    <citation type="submission" date="2019-11" db="EMBL/GenBank/DDBJ databases">
        <title>Whole genome sequence of Oryza granulata.</title>
        <authorList>
            <person name="Li W."/>
        </authorList>
    </citation>
    <scope>NUCLEOTIDE SEQUENCE [LARGE SCALE GENOMIC DNA]</scope>
    <source>
        <strain evidence="2">cv. Menghai</strain>
        <tissue evidence="1">Leaf</tissue>
    </source>
</reference>
<dbReference type="Proteomes" id="UP000479710">
    <property type="component" value="Unassembled WGS sequence"/>
</dbReference>
<organism evidence="1 2">
    <name type="scientific">Oryza meyeriana var. granulata</name>
    <dbReference type="NCBI Taxonomy" id="110450"/>
    <lineage>
        <taxon>Eukaryota</taxon>
        <taxon>Viridiplantae</taxon>
        <taxon>Streptophyta</taxon>
        <taxon>Embryophyta</taxon>
        <taxon>Tracheophyta</taxon>
        <taxon>Spermatophyta</taxon>
        <taxon>Magnoliopsida</taxon>
        <taxon>Liliopsida</taxon>
        <taxon>Poales</taxon>
        <taxon>Poaceae</taxon>
        <taxon>BOP clade</taxon>
        <taxon>Oryzoideae</taxon>
        <taxon>Oryzeae</taxon>
        <taxon>Oryzinae</taxon>
        <taxon>Oryza</taxon>
        <taxon>Oryza meyeriana</taxon>
    </lineage>
</organism>
<keyword evidence="2" id="KW-1185">Reference proteome</keyword>
<evidence type="ECO:0000313" key="2">
    <source>
        <dbReference type="Proteomes" id="UP000479710"/>
    </source>
</evidence>
<evidence type="ECO:0000313" key="1">
    <source>
        <dbReference type="EMBL" id="KAF0890627.1"/>
    </source>
</evidence>
<sequence length="62" mass="6854">MVIHSCPRCHPSTHLFVLSVDLFISDGLVLGGDSLYGEIGRNETALEGTWKQEYMLVECNNG</sequence>